<feature type="compositionally biased region" description="Polar residues" evidence="1">
    <location>
        <begin position="1"/>
        <end position="26"/>
    </location>
</feature>
<keyword evidence="3" id="KW-1185">Reference proteome</keyword>
<name>A0AAW0AXJ4_9AGAR</name>
<evidence type="ECO:0000313" key="3">
    <source>
        <dbReference type="Proteomes" id="UP001362999"/>
    </source>
</evidence>
<organism evidence="2 3">
    <name type="scientific">Favolaschia claudopus</name>
    <dbReference type="NCBI Taxonomy" id="2862362"/>
    <lineage>
        <taxon>Eukaryota</taxon>
        <taxon>Fungi</taxon>
        <taxon>Dikarya</taxon>
        <taxon>Basidiomycota</taxon>
        <taxon>Agaricomycotina</taxon>
        <taxon>Agaricomycetes</taxon>
        <taxon>Agaricomycetidae</taxon>
        <taxon>Agaricales</taxon>
        <taxon>Marasmiineae</taxon>
        <taxon>Mycenaceae</taxon>
        <taxon>Favolaschia</taxon>
    </lineage>
</organism>
<dbReference type="Proteomes" id="UP001362999">
    <property type="component" value="Unassembled WGS sequence"/>
</dbReference>
<proteinExistence type="predicted"/>
<comment type="caution">
    <text evidence="2">The sequence shown here is derived from an EMBL/GenBank/DDBJ whole genome shotgun (WGS) entry which is preliminary data.</text>
</comment>
<sequence length="113" mass="12550">MSSASSSGYGTTDPAITSSTTCPSNESHSDSRPLQVKLVRKYNMLVEPSLDAHNIHGQVDGDNMVSASIEDDPDVNNEFLAFVHNFSGPKDWFKHKRQKGWAIPQFKPAENDW</sequence>
<dbReference type="EMBL" id="JAWWNJ010000046">
    <property type="protein sequence ID" value="KAK7018241.1"/>
    <property type="molecule type" value="Genomic_DNA"/>
</dbReference>
<evidence type="ECO:0000256" key="1">
    <source>
        <dbReference type="SAM" id="MobiDB-lite"/>
    </source>
</evidence>
<accession>A0AAW0AXJ4</accession>
<protein>
    <submittedName>
        <fullName evidence="2">Uncharacterized protein</fullName>
    </submittedName>
</protein>
<gene>
    <name evidence="2" type="ORF">R3P38DRAFT_3360053</name>
</gene>
<reference evidence="2 3" key="1">
    <citation type="journal article" date="2024" name="J Genomics">
        <title>Draft genome sequencing and assembly of Favolaschia claudopus CIRM-BRFM 2984 isolated from oak limbs.</title>
        <authorList>
            <person name="Navarro D."/>
            <person name="Drula E."/>
            <person name="Chaduli D."/>
            <person name="Cazenave R."/>
            <person name="Ahrendt S."/>
            <person name="Wang J."/>
            <person name="Lipzen A."/>
            <person name="Daum C."/>
            <person name="Barry K."/>
            <person name="Grigoriev I.V."/>
            <person name="Favel A."/>
            <person name="Rosso M.N."/>
            <person name="Martin F."/>
        </authorList>
    </citation>
    <scope>NUCLEOTIDE SEQUENCE [LARGE SCALE GENOMIC DNA]</scope>
    <source>
        <strain evidence="2 3">CIRM-BRFM 2984</strain>
    </source>
</reference>
<evidence type="ECO:0000313" key="2">
    <source>
        <dbReference type="EMBL" id="KAK7018241.1"/>
    </source>
</evidence>
<feature type="region of interest" description="Disordered" evidence="1">
    <location>
        <begin position="1"/>
        <end position="33"/>
    </location>
</feature>
<dbReference type="AlphaFoldDB" id="A0AAW0AXJ4"/>